<dbReference type="EMBL" id="BMWG01000001">
    <property type="protein sequence ID" value="GGZ14308.1"/>
    <property type="molecule type" value="Genomic_DNA"/>
</dbReference>
<keyword evidence="3" id="KW-0234">DNA repair</keyword>
<evidence type="ECO:0000256" key="3">
    <source>
        <dbReference type="ARBA" id="ARBA00023204"/>
    </source>
</evidence>
<keyword evidence="6" id="KW-1185">Reference proteome</keyword>
<organism evidence="5 6">
    <name type="scientific">Streptomyces inusitatus</name>
    <dbReference type="NCBI Taxonomy" id="68221"/>
    <lineage>
        <taxon>Bacteria</taxon>
        <taxon>Bacillati</taxon>
        <taxon>Actinomycetota</taxon>
        <taxon>Actinomycetes</taxon>
        <taxon>Kitasatosporales</taxon>
        <taxon>Streptomycetaceae</taxon>
        <taxon>Streptomyces</taxon>
    </lineage>
</organism>
<sequence>MFAGSFLRPDRRGGCAYKGALKARAGIRLAPGPLPSYKADPRTGFNLGPLGDTLDLIEYEGIEPEEALRRSMAATRERPEADPGLAAWTRFALERYLEGGTPGLLPVSHSWVLVTRLGKPDNRGARRYEQCVWGRPYASADGRVRELRVPVARELLGAAAQADRADLAAAAQVVAFGEPHRLPDRFHWHENARPVPDAGEAARRQPEEVRITEVSCLDGQRHELLRESPEEVRRRYAAHGLPALAAAVSASAFTPGHDCEDCKYTPRCPALKRLGGVLGIEDLTRPRRTWSVTNGRSYVGRPGRDEGCPARERLRRLRLPDREARALTPQVIRGHAVHTWIQERHEARPGIACRPDDAPDGRSSWSAGRWTVPREQADLGARMVAAHARHCPYKLSTVAETAHEQTLVVHDTAADVVVVAKTDMIYRDGSSWVYRETKTDARRNPPQEDDILRERPQLALAVLLLGTSTAIGEDISTARVELEVLRPHGARLTVIDPLDPEVRASARQVVLDLSADWHADTTALARPGPHCQSCEMAVWCRPASPDATEG</sequence>
<gene>
    <name evidence="5" type="ORF">GCM10010387_03010</name>
</gene>
<dbReference type="GO" id="GO:0006281">
    <property type="term" value="P:DNA repair"/>
    <property type="evidence" value="ECO:0007669"/>
    <property type="project" value="UniProtKB-KW"/>
</dbReference>
<keyword evidence="1" id="KW-0227">DNA damage</keyword>
<accession>A0A918PKJ2</accession>
<reference evidence="5" key="2">
    <citation type="submission" date="2020-09" db="EMBL/GenBank/DDBJ databases">
        <authorList>
            <person name="Sun Q."/>
            <person name="Ohkuma M."/>
        </authorList>
    </citation>
    <scope>NUCLEOTIDE SEQUENCE</scope>
    <source>
        <strain evidence="5">JCM 4988</strain>
    </source>
</reference>
<evidence type="ECO:0000256" key="1">
    <source>
        <dbReference type="ARBA" id="ARBA00022763"/>
    </source>
</evidence>
<keyword evidence="2" id="KW-0378">Hydrolase</keyword>
<protein>
    <recommendedName>
        <fullName evidence="4">PD-(D/E)XK endonuclease-like domain-containing protein</fullName>
    </recommendedName>
</protein>
<dbReference type="AlphaFoldDB" id="A0A918PKJ2"/>
<keyword evidence="2" id="KW-0347">Helicase</keyword>
<evidence type="ECO:0000313" key="6">
    <source>
        <dbReference type="Proteomes" id="UP000630936"/>
    </source>
</evidence>
<evidence type="ECO:0000259" key="4">
    <source>
        <dbReference type="Pfam" id="PF12705"/>
    </source>
</evidence>
<evidence type="ECO:0000256" key="2">
    <source>
        <dbReference type="ARBA" id="ARBA00022806"/>
    </source>
</evidence>
<dbReference type="InterPro" id="IPR038726">
    <property type="entry name" value="PDDEXK_AddAB-type"/>
</dbReference>
<comment type="caution">
    <text evidence="5">The sequence shown here is derived from an EMBL/GenBank/DDBJ whole genome shotgun (WGS) entry which is preliminary data.</text>
</comment>
<keyword evidence="2" id="KW-0067">ATP-binding</keyword>
<feature type="domain" description="PD-(D/E)XK endonuclease-like" evidence="4">
    <location>
        <begin position="308"/>
        <end position="541"/>
    </location>
</feature>
<reference evidence="5" key="1">
    <citation type="journal article" date="2014" name="Int. J. Syst. Evol. Microbiol.">
        <title>Complete genome sequence of Corynebacterium casei LMG S-19264T (=DSM 44701T), isolated from a smear-ripened cheese.</title>
        <authorList>
            <consortium name="US DOE Joint Genome Institute (JGI-PGF)"/>
            <person name="Walter F."/>
            <person name="Albersmeier A."/>
            <person name="Kalinowski J."/>
            <person name="Ruckert C."/>
        </authorList>
    </citation>
    <scope>NUCLEOTIDE SEQUENCE</scope>
    <source>
        <strain evidence="5">JCM 4988</strain>
    </source>
</reference>
<dbReference type="Pfam" id="PF12705">
    <property type="entry name" value="PDDEXK_1"/>
    <property type="match status" value="1"/>
</dbReference>
<name>A0A918PKJ2_9ACTN</name>
<keyword evidence="2" id="KW-0547">Nucleotide-binding</keyword>
<dbReference type="Proteomes" id="UP000630936">
    <property type="component" value="Unassembled WGS sequence"/>
</dbReference>
<evidence type="ECO:0000313" key="5">
    <source>
        <dbReference type="EMBL" id="GGZ14308.1"/>
    </source>
</evidence>
<proteinExistence type="predicted"/>
<dbReference type="GO" id="GO:0004386">
    <property type="term" value="F:helicase activity"/>
    <property type="evidence" value="ECO:0007669"/>
    <property type="project" value="UniProtKB-KW"/>
</dbReference>